<dbReference type="RefSeq" id="WP_249285447.1">
    <property type="nucleotide sequence ID" value="NZ_JACRSO010000003.1"/>
</dbReference>
<feature type="domain" description="PHP" evidence="9">
    <location>
        <begin position="3"/>
        <end position="193"/>
    </location>
</feature>
<accession>A0A926D1N9</accession>
<evidence type="ECO:0000259" key="9">
    <source>
        <dbReference type="Pfam" id="PF02811"/>
    </source>
</evidence>
<evidence type="ECO:0000313" key="10">
    <source>
        <dbReference type="EMBL" id="MBC8529633.1"/>
    </source>
</evidence>
<dbReference type="Pfam" id="PF02811">
    <property type="entry name" value="PHP"/>
    <property type="match status" value="1"/>
</dbReference>
<evidence type="ECO:0000256" key="6">
    <source>
        <dbReference type="ARBA" id="ARBA00023102"/>
    </source>
</evidence>
<evidence type="ECO:0000256" key="3">
    <source>
        <dbReference type="ARBA" id="ARBA00013085"/>
    </source>
</evidence>
<dbReference type="InterPro" id="IPR004013">
    <property type="entry name" value="PHP_dom"/>
</dbReference>
<evidence type="ECO:0000256" key="1">
    <source>
        <dbReference type="ARBA" id="ARBA00004970"/>
    </source>
</evidence>
<dbReference type="InterPro" id="IPR010140">
    <property type="entry name" value="Histidinol_P_phosphatase_HisJ"/>
</dbReference>
<evidence type="ECO:0000256" key="7">
    <source>
        <dbReference type="ARBA" id="ARBA00049158"/>
    </source>
</evidence>
<evidence type="ECO:0000256" key="5">
    <source>
        <dbReference type="ARBA" id="ARBA00022801"/>
    </source>
</evidence>
<keyword evidence="4 8" id="KW-0028">Amino-acid biosynthesis</keyword>
<protein>
    <recommendedName>
        <fullName evidence="3 8">Histidinol-phosphatase</fullName>
        <shortName evidence="8">HolPase</shortName>
        <ecNumber evidence="3 8">3.1.3.15</ecNumber>
    </recommendedName>
</protein>
<dbReference type="Gene3D" id="3.20.20.140">
    <property type="entry name" value="Metal-dependent hydrolases"/>
    <property type="match status" value="1"/>
</dbReference>
<dbReference type="AlphaFoldDB" id="A0A926D1N9"/>
<dbReference type="NCBIfam" id="TIGR01856">
    <property type="entry name" value="hisJ_fam"/>
    <property type="match status" value="1"/>
</dbReference>
<comment type="similarity">
    <text evidence="2 8">Belongs to the PHP hydrolase family. HisK subfamily.</text>
</comment>
<proteinExistence type="inferred from homology"/>
<keyword evidence="5 8" id="KW-0378">Hydrolase</keyword>
<evidence type="ECO:0000256" key="8">
    <source>
        <dbReference type="RuleBase" id="RU366003"/>
    </source>
</evidence>
<reference evidence="10" key="1">
    <citation type="submission" date="2020-08" db="EMBL/GenBank/DDBJ databases">
        <title>Genome public.</title>
        <authorList>
            <person name="Liu C."/>
            <person name="Sun Q."/>
        </authorList>
    </citation>
    <scope>NUCLEOTIDE SEQUENCE</scope>
    <source>
        <strain evidence="10">NSJ-44</strain>
    </source>
</reference>
<dbReference type="InterPro" id="IPR016195">
    <property type="entry name" value="Pol/histidinol_Pase-like"/>
</dbReference>
<evidence type="ECO:0000256" key="2">
    <source>
        <dbReference type="ARBA" id="ARBA00009152"/>
    </source>
</evidence>
<dbReference type="EMBL" id="JACRSO010000003">
    <property type="protein sequence ID" value="MBC8529633.1"/>
    <property type="molecule type" value="Genomic_DNA"/>
</dbReference>
<keyword evidence="6 8" id="KW-0368">Histidine biosynthesis</keyword>
<organism evidence="10 11">
    <name type="scientific">Luoshenia tenuis</name>
    <dbReference type="NCBI Taxonomy" id="2763654"/>
    <lineage>
        <taxon>Bacteria</taxon>
        <taxon>Bacillati</taxon>
        <taxon>Bacillota</taxon>
        <taxon>Clostridia</taxon>
        <taxon>Christensenellales</taxon>
        <taxon>Christensenellaceae</taxon>
        <taxon>Luoshenia</taxon>
    </lineage>
</organism>
<name>A0A926D1N9_9FIRM</name>
<dbReference type="GO" id="GO:0004401">
    <property type="term" value="F:histidinol-phosphatase activity"/>
    <property type="evidence" value="ECO:0007669"/>
    <property type="project" value="UniProtKB-UniRule"/>
</dbReference>
<dbReference type="PANTHER" id="PTHR21039:SF0">
    <property type="entry name" value="HISTIDINOL-PHOSPHATASE"/>
    <property type="match status" value="1"/>
</dbReference>
<gene>
    <name evidence="10" type="ORF">H8699_09360</name>
</gene>
<sequence>MFDCHMHTHLSGDSQARLDEMCQAALQKGIGTLCTTEHVDIGHPDKETLFLCEPYREREQIERARERFAQLKILWGLEVGYMPATIVQTRLYAQRYELDYLLYSVHVAGEWDCYDKEYYEGLTRRQAYLRYLDAVIDSLDAWDGFDCMGHLGYIAKCAPYEDPALRLGDYREAVEAILQRLVRMGKGLEINTSSFPKTGGPMPEADILRRYREMGGEIATIGSDAHAPEAVGQHFKAALELARTAGFERLCYFEGRRPVFEPIDKMMAALR</sequence>
<dbReference type="GO" id="GO:0000105">
    <property type="term" value="P:L-histidine biosynthetic process"/>
    <property type="evidence" value="ECO:0007669"/>
    <property type="project" value="UniProtKB-UniRule"/>
</dbReference>
<keyword evidence="11" id="KW-1185">Reference proteome</keyword>
<dbReference type="EC" id="3.1.3.15" evidence="3 8"/>
<comment type="catalytic activity">
    <reaction evidence="7 8">
        <text>L-histidinol phosphate + H2O = L-histidinol + phosphate</text>
        <dbReference type="Rhea" id="RHEA:14465"/>
        <dbReference type="ChEBI" id="CHEBI:15377"/>
        <dbReference type="ChEBI" id="CHEBI:43474"/>
        <dbReference type="ChEBI" id="CHEBI:57699"/>
        <dbReference type="ChEBI" id="CHEBI:57980"/>
        <dbReference type="EC" id="3.1.3.15"/>
    </reaction>
</comment>
<evidence type="ECO:0000256" key="4">
    <source>
        <dbReference type="ARBA" id="ARBA00022605"/>
    </source>
</evidence>
<comment type="caution">
    <text evidence="10">The sequence shown here is derived from an EMBL/GenBank/DDBJ whole genome shotgun (WGS) entry which is preliminary data.</text>
</comment>
<evidence type="ECO:0000313" key="11">
    <source>
        <dbReference type="Proteomes" id="UP000654279"/>
    </source>
</evidence>
<dbReference type="PANTHER" id="PTHR21039">
    <property type="entry name" value="HISTIDINOL PHOSPHATASE-RELATED"/>
    <property type="match status" value="1"/>
</dbReference>
<dbReference type="GO" id="GO:0005737">
    <property type="term" value="C:cytoplasm"/>
    <property type="evidence" value="ECO:0007669"/>
    <property type="project" value="TreeGrafter"/>
</dbReference>
<comment type="pathway">
    <text evidence="1 8">Amino-acid biosynthesis; L-histidine biosynthesis; L-histidine from 5-phospho-alpha-D-ribose 1-diphosphate: step 8/9.</text>
</comment>
<dbReference type="Proteomes" id="UP000654279">
    <property type="component" value="Unassembled WGS sequence"/>
</dbReference>
<dbReference type="SUPFAM" id="SSF89550">
    <property type="entry name" value="PHP domain-like"/>
    <property type="match status" value="1"/>
</dbReference>